<protein>
    <submittedName>
        <fullName evidence="2">Uncharacterized protein</fullName>
    </submittedName>
</protein>
<name>A0AAX6G5Q3_IRIPA</name>
<organism evidence="2 3">
    <name type="scientific">Iris pallida</name>
    <name type="common">Sweet iris</name>
    <dbReference type="NCBI Taxonomy" id="29817"/>
    <lineage>
        <taxon>Eukaryota</taxon>
        <taxon>Viridiplantae</taxon>
        <taxon>Streptophyta</taxon>
        <taxon>Embryophyta</taxon>
        <taxon>Tracheophyta</taxon>
        <taxon>Spermatophyta</taxon>
        <taxon>Magnoliopsida</taxon>
        <taxon>Liliopsida</taxon>
        <taxon>Asparagales</taxon>
        <taxon>Iridaceae</taxon>
        <taxon>Iridoideae</taxon>
        <taxon>Irideae</taxon>
        <taxon>Iris</taxon>
    </lineage>
</organism>
<gene>
    <name evidence="2" type="ORF">M6B38_383400</name>
</gene>
<feature type="transmembrane region" description="Helical" evidence="1">
    <location>
        <begin position="20"/>
        <end position="38"/>
    </location>
</feature>
<dbReference type="AlphaFoldDB" id="A0AAX6G5Q3"/>
<dbReference type="EMBL" id="JANAVB010022800">
    <property type="protein sequence ID" value="KAJ6823501.1"/>
    <property type="molecule type" value="Genomic_DNA"/>
</dbReference>
<reference evidence="2" key="1">
    <citation type="journal article" date="2023" name="GigaByte">
        <title>Genome assembly of the bearded iris, Iris pallida Lam.</title>
        <authorList>
            <person name="Bruccoleri R.E."/>
            <person name="Oakeley E.J."/>
            <person name="Faust A.M.E."/>
            <person name="Altorfer M."/>
            <person name="Dessus-Babus S."/>
            <person name="Burckhardt D."/>
            <person name="Oertli M."/>
            <person name="Naumann U."/>
            <person name="Petersen F."/>
            <person name="Wong J."/>
        </authorList>
    </citation>
    <scope>NUCLEOTIDE SEQUENCE</scope>
    <source>
        <strain evidence="2">GSM-AAB239-AS_SAM_17_03QT</strain>
    </source>
</reference>
<keyword evidence="1" id="KW-1133">Transmembrane helix</keyword>
<dbReference type="Proteomes" id="UP001140949">
    <property type="component" value="Unassembled WGS sequence"/>
</dbReference>
<keyword evidence="3" id="KW-1185">Reference proteome</keyword>
<reference evidence="2" key="2">
    <citation type="submission" date="2023-04" db="EMBL/GenBank/DDBJ databases">
        <authorList>
            <person name="Bruccoleri R.E."/>
            <person name="Oakeley E.J."/>
            <person name="Faust A.-M."/>
            <person name="Dessus-Babus S."/>
            <person name="Altorfer M."/>
            <person name="Burckhardt D."/>
            <person name="Oertli M."/>
            <person name="Naumann U."/>
            <person name="Petersen F."/>
            <person name="Wong J."/>
        </authorList>
    </citation>
    <scope>NUCLEOTIDE SEQUENCE</scope>
    <source>
        <strain evidence="2">GSM-AAB239-AS_SAM_17_03QT</strain>
        <tissue evidence="2">Leaf</tissue>
    </source>
</reference>
<evidence type="ECO:0000313" key="3">
    <source>
        <dbReference type="Proteomes" id="UP001140949"/>
    </source>
</evidence>
<sequence length="44" mass="5307">MHSRRRLDHRQPLRLRLKGCEFAGIFVFWAIFVVDVYYCSEGSF</sequence>
<comment type="caution">
    <text evidence="2">The sequence shown here is derived from an EMBL/GenBank/DDBJ whole genome shotgun (WGS) entry which is preliminary data.</text>
</comment>
<evidence type="ECO:0000256" key="1">
    <source>
        <dbReference type="SAM" id="Phobius"/>
    </source>
</evidence>
<evidence type="ECO:0000313" key="2">
    <source>
        <dbReference type="EMBL" id="KAJ6823501.1"/>
    </source>
</evidence>
<accession>A0AAX6G5Q3</accession>
<keyword evidence="1" id="KW-0812">Transmembrane</keyword>
<keyword evidence="1" id="KW-0472">Membrane</keyword>
<proteinExistence type="predicted"/>